<organism evidence="2 5">
    <name type="scientific">Adineta steineri</name>
    <dbReference type="NCBI Taxonomy" id="433720"/>
    <lineage>
        <taxon>Eukaryota</taxon>
        <taxon>Metazoa</taxon>
        <taxon>Spiralia</taxon>
        <taxon>Gnathifera</taxon>
        <taxon>Rotifera</taxon>
        <taxon>Eurotatoria</taxon>
        <taxon>Bdelloidea</taxon>
        <taxon>Adinetida</taxon>
        <taxon>Adinetidae</taxon>
        <taxon>Adineta</taxon>
    </lineage>
</organism>
<dbReference type="OrthoDB" id="10059973at2759"/>
<evidence type="ECO:0000256" key="1">
    <source>
        <dbReference type="SAM" id="Phobius"/>
    </source>
</evidence>
<evidence type="ECO:0000313" key="2">
    <source>
        <dbReference type="EMBL" id="CAF1539715.1"/>
    </source>
</evidence>
<evidence type="ECO:0000313" key="3">
    <source>
        <dbReference type="EMBL" id="CAF1656904.1"/>
    </source>
</evidence>
<accession>A0A815W0J4</accession>
<evidence type="ECO:0000313" key="5">
    <source>
        <dbReference type="Proteomes" id="UP000663877"/>
    </source>
</evidence>
<dbReference type="Proteomes" id="UP000663832">
    <property type="component" value="Unassembled WGS sequence"/>
</dbReference>
<comment type="caution">
    <text evidence="2">The sequence shown here is derived from an EMBL/GenBank/DDBJ whole genome shotgun (WGS) entry which is preliminary data.</text>
</comment>
<proteinExistence type="predicted"/>
<dbReference type="AlphaFoldDB" id="A0A815W0J4"/>
<reference evidence="2" key="1">
    <citation type="submission" date="2021-02" db="EMBL/GenBank/DDBJ databases">
        <authorList>
            <person name="Nowell W R."/>
        </authorList>
    </citation>
    <scope>NUCLEOTIDE SEQUENCE</scope>
</reference>
<dbReference type="EMBL" id="CAJNOI010004198">
    <property type="protein sequence ID" value="CAF1539715.1"/>
    <property type="molecule type" value="Genomic_DNA"/>
</dbReference>
<feature type="transmembrane region" description="Helical" evidence="1">
    <location>
        <begin position="129"/>
        <end position="148"/>
    </location>
</feature>
<feature type="transmembrane region" description="Helical" evidence="1">
    <location>
        <begin position="193"/>
        <end position="213"/>
    </location>
</feature>
<keyword evidence="1" id="KW-0472">Membrane</keyword>
<name>A0A815W0J4_9BILA</name>
<dbReference type="Proteomes" id="UP000663877">
    <property type="component" value="Unassembled WGS sequence"/>
</dbReference>
<evidence type="ECO:0000313" key="4">
    <source>
        <dbReference type="Proteomes" id="UP000663832"/>
    </source>
</evidence>
<protein>
    <submittedName>
        <fullName evidence="2">Uncharacterized protein</fullName>
    </submittedName>
</protein>
<dbReference type="EMBL" id="CAJNOM010004574">
    <property type="protein sequence ID" value="CAF1656904.1"/>
    <property type="molecule type" value="Genomic_DNA"/>
</dbReference>
<keyword evidence="4" id="KW-1185">Reference proteome</keyword>
<keyword evidence="1" id="KW-1133">Transmembrane helix</keyword>
<feature type="transmembrane region" description="Helical" evidence="1">
    <location>
        <begin position="21"/>
        <end position="41"/>
    </location>
</feature>
<keyword evidence="1" id="KW-0812">Transmembrane</keyword>
<feature type="transmembrane region" description="Helical" evidence="1">
    <location>
        <begin position="154"/>
        <end position="172"/>
    </location>
</feature>
<sequence>MYAGHFAAVFLLYSYDSTVNSFLLTFGVVFIDIIMGILAYFSVEGFEWNPNGDGHGIELHIPISHSLLSSLCFSCLWGCLNSKHFGILFVSSFSHFVLDWFVHNLDLELYPFSNFFVGGIGLSSKYPRVAYYFELLLCIFSCILFIQMNSYKSLSLVLSIIYLFYLQCYRALFIGSELYSLTQVTPKQKQGRLTCQCTMKAFVIPAIVLGTLLELIPFV</sequence>
<gene>
    <name evidence="2" type="ORF">BJG266_LOCUS45491</name>
    <name evidence="3" type="ORF">QVE165_LOCUS62480</name>
</gene>